<protein>
    <submittedName>
        <fullName evidence="2">Membrane protein</fullName>
    </submittedName>
</protein>
<evidence type="ECO:0000256" key="1">
    <source>
        <dbReference type="SAM" id="Phobius"/>
    </source>
</evidence>
<evidence type="ECO:0000313" key="3">
    <source>
        <dbReference type="Proteomes" id="UP000600946"/>
    </source>
</evidence>
<feature type="transmembrane region" description="Helical" evidence="1">
    <location>
        <begin position="226"/>
        <end position="247"/>
    </location>
</feature>
<dbReference type="RefSeq" id="WP_190028975.1">
    <property type="nucleotide sequence ID" value="NZ_BMUU01000015.1"/>
</dbReference>
<dbReference type="EMBL" id="BMUU01000015">
    <property type="protein sequence ID" value="GGY61262.1"/>
    <property type="molecule type" value="Genomic_DNA"/>
</dbReference>
<feature type="transmembrane region" description="Helical" evidence="1">
    <location>
        <begin position="200"/>
        <end position="220"/>
    </location>
</feature>
<keyword evidence="1" id="KW-0472">Membrane</keyword>
<dbReference type="GeneID" id="96294398"/>
<evidence type="ECO:0000313" key="2">
    <source>
        <dbReference type="EMBL" id="GGY61262.1"/>
    </source>
</evidence>
<sequence length="394" mass="42051">MSTVPESMRLRREVSPLELFYDLVFVFAVSQLSHHLLEHLTWRGAAETGVLLVAVFGTWAYTSYEATLLDVQRDVTRWMIVIVMGLGLFMNAAIPAAFDDRAWAFVTPLLAILFFAGAVTALAGRTALLREHFRRTLVWMAASAPLWIVGAAVGSGPRLWWWAVAALIDLTGTWLAHPLPGRTLSSRELAFDADHMLERLRLFFIILLGETVLTAGRAMSEAPVDVPSVLATAGVFTALVCLWAAYFGGGEDIITGSVNHSSDPVRSVRHGVNSAYLVLAALVALAVGSELAIAHPAGHGSTSLALLLFGGPALYLATTAWFFGTTAGGAWKERLLAAVVLAATGVAAIWLPTLASVALLDLILVVTATVLTRAHRRLAGSPKAAAEADSHLSP</sequence>
<dbReference type="Pfam" id="PF06772">
    <property type="entry name" value="LtrA"/>
    <property type="match status" value="1"/>
</dbReference>
<dbReference type="PANTHER" id="PTHR36840">
    <property type="entry name" value="BLL5714 PROTEIN"/>
    <property type="match status" value="1"/>
</dbReference>
<keyword evidence="1" id="KW-1133">Transmembrane helix</keyword>
<feature type="transmembrane region" description="Helical" evidence="1">
    <location>
        <begin position="104"/>
        <end position="124"/>
    </location>
</feature>
<reference evidence="3" key="1">
    <citation type="journal article" date="2019" name="Int. J. Syst. Evol. Microbiol.">
        <title>The Global Catalogue of Microorganisms (GCM) 10K type strain sequencing project: providing services to taxonomists for standard genome sequencing and annotation.</title>
        <authorList>
            <consortium name="The Broad Institute Genomics Platform"/>
            <consortium name="The Broad Institute Genome Sequencing Center for Infectious Disease"/>
            <person name="Wu L."/>
            <person name="Ma J."/>
        </authorList>
    </citation>
    <scope>NUCLEOTIDE SEQUENCE [LARGE SCALE GENOMIC DNA]</scope>
    <source>
        <strain evidence="3">JCM 4594</strain>
    </source>
</reference>
<feature type="transmembrane region" description="Helical" evidence="1">
    <location>
        <begin position="136"/>
        <end position="153"/>
    </location>
</feature>
<feature type="transmembrane region" description="Helical" evidence="1">
    <location>
        <begin position="78"/>
        <end position="98"/>
    </location>
</feature>
<feature type="transmembrane region" description="Helical" evidence="1">
    <location>
        <begin position="49"/>
        <end position="66"/>
    </location>
</feature>
<proteinExistence type="predicted"/>
<feature type="transmembrane region" description="Helical" evidence="1">
    <location>
        <begin position="276"/>
        <end position="298"/>
    </location>
</feature>
<name>A0ABQ3ALP6_9ACTN</name>
<accession>A0ABQ3ALP6</accession>
<feature type="transmembrane region" description="Helical" evidence="1">
    <location>
        <begin position="304"/>
        <end position="323"/>
    </location>
</feature>
<comment type="caution">
    <text evidence="2">The sequence shown here is derived from an EMBL/GenBank/DDBJ whole genome shotgun (WGS) entry which is preliminary data.</text>
</comment>
<dbReference type="InterPro" id="IPR010640">
    <property type="entry name" value="Low_temperature_requirement_A"/>
</dbReference>
<dbReference type="Proteomes" id="UP000600946">
    <property type="component" value="Unassembled WGS sequence"/>
</dbReference>
<gene>
    <name evidence="2" type="ORF">GCM10010326_65080</name>
</gene>
<feature type="transmembrane region" description="Helical" evidence="1">
    <location>
        <begin position="159"/>
        <end position="179"/>
    </location>
</feature>
<keyword evidence="1" id="KW-0812">Transmembrane</keyword>
<organism evidence="2 3">
    <name type="scientific">Streptomyces xanthochromogenes</name>
    <dbReference type="NCBI Taxonomy" id="67384"/>
    <lineage>
        <taxon>Bacteria</taxon>
        <taxon>Bacillati</taxon>
        <taxon>Actinomycetota</taxon>
        <taxon>Actinomycetes</taxon>
        <taxon>Kitasatosporales</taxon>
        <taxon>Streptomycetaceae</taxon>
        <taxon>Streptomyces</taxon>
    </lineage>
</organism>
<dbReference type="PANTHER" id="PTHR36840:SF1">
    <property type="entry name" value="BLL5714 PROTEIN"/>
    <property type="match status" value="1"/>
</dbReference>
<keyword evidence="3" id="KW-1185">Reference proteome</keyword>
<feature type="transmembrane region" description="Helical" evidence="1">
    <location>
        <begin position="335"/>
        <end position="351"/>
    </location>
</feature>